<dbReference type="EMBL" id="JBHSMI010000023">
    <property type="protein sequence ID" value="MFC5403552.1"/>
    <property type="molecule type" value="Genomic_DNA"/>
</dbReference>
<protein>
    <submittedName>
        <fullName evidence="3">Stalk domain-containing protein</fullName>
    </submittedName>
</protein>
<accession>A0ABW0HWY5</accession>
<name>A0ABW0HWY5_9BACL</name>
<evidence type="ECO:0000313" key="4">
    <source>
        <dbReference type="Proteomes" id="UP001596113"/>
    </source>
</evidence>
<feature type="domain" description="Copper amine oxidase-like N-terminal" evidence="2">
    <location>
        <begin position="49"/>
        <end position="99"/>
    </location>
</feature>
<evidence type="ECO:0000259" key="2">
    <source>
        <dbReference type="Pfam" id="PF07833"/>
    </source>
</evidence>
<evidence type="ECO:0000256" key="1">
    <source>
        <dbReference type="SAM" id="SignalP"/>
    </source>
</evidence>
<comment type="caution">
    <text evidence="3">The sequence shown here is derived from an EMBL/GenBank/DDBJ whole genome shotgun (WGS) entry which is preliminary data.</text>
</comment>
<reference evidence="4" key="1">
    <citation type="journal article" date="2019" name="Int. J. Syst. Evol. Microbiol.">
        <title>The Global Catalogue of Microorganisms (GCM) 10K type strain sequencing project: providing services to taxonomists for standard genome sequencing and annotation.</title>
        <authorList>
            <consortium name="The Broad Institute Genomics Platform"/>
            <consortium name="The Broad Institute Genome Sequencing Center for Infectious Disease"/>
            <person name="Wu L."/>
            <person name="Ma J."/>
        </authorList>
    </citation>
    <scope>NUCLEOTIDE SEQUENCE [LARGE SCALE GENOMIC DNA]</scope>
    <source>
        <strain evidence="4">CGMCC 1.18575</strain>
    </source>
</reference>
<dbReference type="RefSeq" id="WP_378133003.1">
    <property type="nucleotide sequence ID" value="NZ_JBHSMI010000023.1"/>
</dbReference>
<keyword evidence="4" id="KW-1185">Reference proteome</keyword>
<keyword evidence="1" id="KW-0732">Signal</keyword>
<feature type="signal peptide" evidence="1">
    <location>
        <begin position="1"/>
        <end position="25"/>
    </location>
</feature>
<evidence type="ECO:0000313" key="3">
    <source>
        <dbReference type="EMBL" id="MFC5403552.1"/>
    </source>
</evidence>
<gene>
    <name evidence="3" type="ORF">ACFPOF_12490</name>
</gene>
<organism evidence="3 4">
    <name type="scientific">Cohnella soli</name>
    <dbReference type="NCBI Taxonomy" id="425005"/>
    <lineage>
        <taxon>Bacteria</taxon>
        <taxon>Bacillati</taxon>
        <taxon>Bacillota</taxon>
        <taxon>Bacilli</taxon>
        <taxon>Bacillales</taxon>
        <taxon>Paenibacillaceae</taxon>
        <taxon>Cohnella</taxon>
    </lineage>
</organism>
<feature type="chain" id="PRO_5045338308" evidence="1">
    <location>
        <begin position="26"/>
        <end position="373"/>
    </location>
</feature>
<dbReference type="Pfam" id="PF07833">
    <property type="entry name" value="Cu_amine_oxidN1"/>
    <property type="match status" value="1"/>
</dbReference>
<sequence length="373" mass="39773">MLPKKKLLIVMTAAGVFGATAVAGASGLVSKVTGMLHKEIAVSVDGDATSLNPVYIDGKAYLPARALANELGYEISWSQGGKSLDMNRKAEEVKYMMGMGVIVDVKSTDNGQYRVELLGKGGVNWVILYVDKDTTLTGSDGAVLAAKDLKVGDRIVAEFGPAMAMSYPGQSHAHSINVIGESLVKEDVIQSVEKTDDGWQVKFGETKDGKTVTTLVLTAGKETGVLTSQGESVMFESLKAGDKVRAYYGPIMTKSLPPQSPLHYLVVQPAATSGKIDAATAQQYRELAWSKLSEDQKKHVKTKSDEAIVQVVNANDGAIIAAEGAQKKLEELRAAGAVLYSVTYNTDQDELIGPLTVVVDPAAKEIVGYFARR</sequence>
<dbReference type="Proteomes" id="UP001596113">
    <property type="component" value="Unassembled WGS sequence"/>
</dbReference>
<proteinExistence type="predicted"/>
<dbReference type="InterPro" id="IPR012854">
    <property type="entry name" value="Cu_amine_oxidase-like_N"/>
</dbReference>